<dbReference type="InterPro" id="IPR016024">
    <property type="entry name" value="ARM-type_fold"/>
</dbReference>
<dbReference type="PANTHER" id="PTHR23346">
    <property type="entry name" value="TRANSLATIONAL ACTIVATOR GCN1-RELATED"/>
    <property type="match status" value="1"/>
</dbReference>
<accession>A0A1X7RYX9</accession>
<name>A0A1X7RYX9_ZYMT9</name>
<reference evidence="8 9" key="1">
    <citation type="submission" date="2016-06" db="EMBL/GenBank/DDBJ databases">
        <authorList>
            <person name="Kjaerup R.B."/>
            <person name="Dalgaard T.S."/>
            <person name="Juul-Madsen H.R."/>
        </authorList>
    </citation>
    <scope>NUCLEOTIDE SEQUENCE [LARGE SCALE GENOMIC DNA]</scope>
</reference>
<dbReference type="GO" id="GO:0036503">
    <property type="term" value="P:ERAD pathway"/>
    <property type="evidence" value="ECO:0007669"/>
    <property type="project" value="TreeGrafter"/>
</dbReference>
<dbReference type="GO" id="GO:0043248">
    <property type="term" value="P:proteasome assembly"/>
    <property type="evidence" value="ECO:0007669"/>
    <property type="project" value="InterPro"/>
</dbReference>
<evidence type="ECO:0000259" key="6">
    <source>
        <dbReference type="Pfam" id="PF13001"/>
    </source>
</evidence>
<protein>
    <submittedName>
        <fullName evidence="8">Uncharacterized protein</fullName>
    </submittedName>
</protein>
<evidence type="ECO:0000259" key="7">
    <source>
        <dbReference type="Pfam" id="PF24492"/>
    </source>
</evidence>
<keyword evidence="4" id="KW-0647">Proteasome</keyword>
<dbReference type="GO" id="GO:0005737">
    <property type="term" value="C:cytoplasm"/>
    <property type="evidence" value="ECO:0007669"/>
    <property type="project" value="UniProtKB-SubCell"/>
</dbReference>
<dbReference type="InterPro" id="IPR055443">
    <property type="entry name" value="HEAT_ECM29"/>
</dbReference>
<sequence length="1886" mass="205866">MSAPAQTPEQRELALIGKVEMRIALADTDTKLESLLSTYLAPVLLKLASEHNSVRQKVIAICQHVNTRIQPQSIQLPVAALVKQFKEQKNTMIRHFDLLYIQQGVVRLSKADKAELLPVVVSGIAQSGTQMGQIFYLFLRLLESFPLPPRGSKEDLEMRTKMDLSEEDATFLSTQLGKFMLFAPQKGASKVCPGLTPDEYSFFGMDGKEGAWNPAAGGLNLLQTKILAAKLLASGLFNDSERFLAALFASADPSSSISDVGDDMLKRAMPVTDLEDEALIHRLFQLYFGGSSGTNDAPRVKAPLRLKILGLLNKSTRSTTFANNITKLVADGVSTSGQDGEDVLMSNGPQQSTSIGREASKLRAAIFSYINFVARFGDKQSLHAIAPQVVVRLRDFIENQGWPKPGLTEDLISRAYAYEVIGLLSKAGPRSVLVEEEHASLDLLRWLFDSLAQDASGNSITVSIEESLSTVLGAMSRFEFAKSEQDVLENLLIDQMAQSADLEGSKRLRSTRYVAVRFANRCLPYSSVKARWVDVLAMGATSDRPEVREEGERGLSPYWYRMLNGSNIGAETPNVSFPSFEAVVEQFFIVQTQITSFKAEVLVQKARELNKSSFQFMTSFARRMLVTKALEQAKVPVNLDSEWERRLDAMIESDAPARDAVKAHLSSAMSSSPELLDILVGALFACVTSESAVSEDNLVEFLALSPEALIKHHVDRAMSMLPTLKSNNHTKRMTAAQVIGILGSHPGCNAAPVISVLTDVLQDWQKAVGAHLSHVHGAIVALGFYFSRVACRTQSVPQNSNYSAVLDILFKMFAETRDSTLHEASHIAIGQMCMFSCLTPESIGQYSALEKVSDKLYERAKEGNESAITCLGQLSMVVPEGDDNLKHIEDHLHKLHEIRQSEIHFTVGEAFSYLAAGWQSTALSTKVDIDVPADTSIGQARTQTLSKLVDRVLKDCATTKPALKKAAVMWLLCLVQYCGEKIQDRLAECQNAFRRCLSDRDELVQESSSRGLGLVYEKGDRSLKDDLVRDLVSSFSSDKAQLSGNVSADTQLFEPGALPTGDGSVSTYKDIMSLASEVGDSSLVYKFMSMASSNAIWSSRAAFGRFGLSRVLSDSSVDGYLANNPKLYPKLFRYRFDPNGGVQRSMNDIWTALVPDSTATIDKHFDAIMEDLLSSILGKEWRVRQACCAAIADLVQGRSIEKYEGYLEQIWTQCFRVLDDIKESVRAAAASLARTLTGVLTRALEADHSSTKNASAMLKHVLPFLLSPSGMESSAKEVQIFSVRTLLEIIKKANGATIRPFIPELVERLIGLLSSLEPEEVNYIHLNASKYNLTEQKLDDMRLSAVRSSPLTEAIERCLDLLDDDTMKLLWPTLESAMKNAVGLPSKVGSSRVLVSLATRRMVLFKPYADDALRLIEKLVIDRNDTVASSYAAAAGYVARGASDKQILRLIGFAKKLYFESEGDRESVTPRRSITSGEIMLAFAKQASDKFNEFSTSALPFVFVAKHDSHEQVKEQFQDTWNESVGGSRAVQLYLNEILELCASHLDSAQWTLKHTAARAVADATIAVSASEAEMSDATGKALWPALEKALGGKTWEGKEVVLTSFVKFVEAGKKFYLADEKVKSAIVKIALREAKRQNSAYRQYSVKALAGVALARSDVDLSDDVHDVVGPILAEADEVDEDAMDIDGKDGSSTRKADDIKQATTAAAIDALLASVPVPPTASPDVSSRSFVRALHTVNIAPQTAISHPASLRSLYDGLAGVFGRIVGEKPNGSLTATKNDATSTTAPTTTSPFPLRIADPAAAEFHSLLFGPVSAGAIETVRSSRAQALVAISRSGLFASSTGGGDHTNQMSKNSFRESVRGLLVGEISVGVKEKLKDVVTRLD</sequence>
<evidence type="ECO:0000256" key="3">
    <source>
        <dbReference type="ARBA" id="ARBA00022737"/>
    </source>
</evidence>
<dbReference type="Pfam" id="PF23731">
    <property type="entry name" value="ARM_ECM29_C"/>
    <property type="match status" value="1"/>
</dbReference>
<feature type="compositionally biased region" description="Low complexity" evidence="5">
    <location>
        <begin position="1783"/>
        <end position="1793"/>
    </location>
</feature>
<evidence type="ECO:0000313" key="9">
    <source>
        <dbReference type="Proteomes" id="UP000215127"/>
    </source>
</evidence>
<organism evidence="8 9">
    <name type="scientific">Zymoseptoria tritici (strain ST99CH_3D7)</name>
    <dbReference type="NCBI Taxonomy" id="1276538"/>
    <lineage>
        <taxon>Eukaryota</taxon>
        <taxon>Fungi</taxon>
        <taxon>Dikarya</taxon>
        <taxon>Ascomycota</taxon>
        <taxon>Pezizomycotina</taxon>
        <taxon>Dothideomycetes</taxon>
        <taxon>Dothideomycetidae</taxon>
        <taxon>Mycosphaerellales</taxon>
        <taxon>Mycosphaerellaceae</taxon>
        <taxon>Zymoseptoria</taxon>
    </lineage>
</organism>
<keyword evidence="3" id="KW-0677">Repeat</keyword>
<feature type="domain" description="Proteasome adapter and scaffold protein ECM29 HEAT-repeat" evidence="7">
    <location>
        <begin position="1298"/>
        <end position="1459"/>
    </location>
</feature>
<dbReference type="STRING" id="1276538.A0A1X7RYX9"/>
<proteinExistence type="predicted"/>
<evidence type="ECO:0000256" key="5">
    <source>
        <dbReference type="SAM" id="MobiDB-lite"/>
    </source>
</evidence>
<keyword evidence="2" id="KW-0963">Cytoplasm</keyword>
<feature type="domain" description="Proteasome component Ecm29 N-terminal" evidence="6">
    <location>
        <begin position="16"/>
        <end position="537"/>
    </location>
</feature>
<dbReference type="GO" id="GO:0000502">
    <property type="term" value="C:proteasome complex"/>
    <property type="evidence" value="ECO:0007669"/>
    <property type="project" value="UniProtKB-KW"/>
</dbReference>
<feature type="region of interest" description="Disordered" evidence="5">
    <location>
        <begin position="1774"/>
        <end position="1793"/>
    </location>
</feature>
<dbReference type="EMBL" id="LT853698">
    <property type="protein sequence ID" value="SMQ52595.1"/>
    <property type="molecule type" value="Genomic_DNA"/>
</dbReference>
<dbReference type="InterPro" id="IPR011989">
    <property type="entry name" value="ARM-like"/>
</dbReference>
<evidence type="ECO:0000313" key="8">
    <source>
        <dbReference type="EMBL" id="SMQ52595.1"/>
    </source>
</evidence>
<dbReference type="GO" id="GO:0005634">
    <property type="term" value="C:nucleus"/>
    <property type="evidence" value="ECO:0007669"/>
    <property type="project" value="TreeGrafter"/>
</dbReference>
<dbReference type="PANTHER" id="PTHR23346:SF19">
    <property type="entry name" value="PROTEASOME ADAPTER AND SCAFFOLD PROTEIN ECM29"/>
    <property type="match status" value="1"/>
</dbReference>
<comment type="subcellular location">
    <subcellularLocation>
        <location evidence="1">Cytoplasm</location>
    </subcellularLocation>
</comment>
<dbReference type="Pfam" id="PF24492">
    <property type="entry name" value="HEAT_ECM29"/>
    <property type="match status" value="1"/>
</dbReference>
<dbReference type="SUPFAM" id="SSF48371">
    <property type="entry name" value="ARM repeat"/>
    <property type="match status" value="3"/>
</dbReference>
<gene>
    <name evidence="8" type="ORF">ZT3D7_G7748</name>
</gene>
<evidence type="ECO:0000256" key="1">
    <source>
        <dbReference type="ARBA" id="ARBA00004496"/>
    </source>
</evidence>
<keyword evidence="9" id="KW-1185">Reference proteome</keyword>
<evidence type="ECO:0000256" key="4">
    <source>
        <dbReference type="ARBA" id="ARBA00022942"/>
    </source>
</evidence>
<dbReference type="GO" id="GO:0060090">
    <property type="term" value="F:molecular adaptor activity"/>
    <property type="evidence" value="ECO:0007669"/>
    <property type="project" value="InterPro"/>
</dbReference>
<dbReference type="Gene3D" id="1.25.10.10">
    <property type="entry name" value="Leucine-rich Repeat Variant"/>
    <property type="match status" value="3"/>
</dbReference>
<dbReference type="InterPro" id="IPR024372">
    <property type="entry name" value="Ecm29_N"/>
</dbReference>
<dbReference type="Proteomes" id="UP000215127">
    <property type="component" value="Chromosome 7"/>
</dbReference>
<evidence type="ECO:0000256" key="2">
    <source>
        <dbReference type="ARBA" id="ARBA00022490"/>
    </source>
</evidence>
<dbReference type="Pfam" id="PF13001">
    <property type="entry name" value="ECM29_N"/>
    <property type="match status" value="1"/>
</dbReference>